<gene>
    <name evidence="1" type="ORF">V8G54_018332</name>
</gene>
<sequence length="131" mass="14755">MSKSPRGHSLHGCNAIGITTSTISNVITSSDDFATSNADKYNTFTFPWLKACGIPSSYVEAHAICFPSIKDQVRIYFNKMIMASNLNWPVSLVDNSETYCTPSRVKNQIFTSKYYLSWNSMIFFVLCKLVQ</sequence>
<dbReference type="Proteomes" id="UP001374535">
    <property type="component" value="Chromosome 6"/>
</dbReference>
<evidence type="ECO:0000313" key="1">
    <source>
        <dbReference type="EMBL" id="WVZ04986.1"/>
    </source>
</evidence>
<proteinExistence type="predicted"/>
<organism evidence="1 2">
    <name type="scientific">Vigna mungo</name>
    <name type="common">Black gram</name>
    <name type="synonym">Phaseolus mungo</name>
    <dbReference type="NCBI Taxonomy" id="3915"/>
    <lineage>
        <taxon>Eukaryota</taxon>
        <taxon>Viridiplantae</taxon>
        <taxon>Streptophyta</taxon>
        <taxon>Embryophyta</taxon>
        <taxon>Tracheophyta</taxon>
        <taxon>Spermatophyta</taxon>
        <taxon>Magnoliopsida</taxon>
        <taxon>eudicotyledons</taxon>
        <taxon>Gunneridae</taxon>
        <taxon>Pentapetalae</taxon>
        <taxon>rosids</taxon>
        <taxon>fabids</taxon>
        <taxon>Fabales</taxon>
        <taxon>Fabaceae</taxon>
        <taxon>Papilionoideae</taxon>
        <taxon>50 kb inversion clade</taxon>
        <taxon>NPAAA clade</taxon>
        <taxon>indigoferoid/millettioid clade</taxon>
        <taxon>Phaseoleae</taxon>
        <taxon>Vigna</taxon>
    </lineage>
</organism>
<name>A0AAQ3N9X6_VIGMU</name>
<evidence type="ECO:0000313" key="2">
    <source>
        <dbReference type="Proteomes" id="UP001374535"/>
    </source>
</evidence>
<dbReference type="EMBL" id="CP144695">
    <property type="protein sequence ID" value="WVZ04986.1"/>
    <property type="molecule type" value="Genomic_DNA"/>
</dbReference>
<dbReference type="AlphaFoldDB" id="A0AAQ3N9X6"/>
<protein>
    <submittedName>
        <fullName evidence="1">Uncharacterized protein</fullName>
    </submittedName>
</protein>
<accession>A0AAQ3N9X6</accession>
<keyword evidence="2" id="KW-1185">Reference proteome</keyword>
<reference evidence="1 2" key="1">
    <citation type="journal article" date="2023" name="Life. Sci Alliance">
        <title>Evolutionary insights into 3D genome organization and epigenetic landscape of Vigna mungo.</title>
        <authorList>
            <person name="Junaid A."/>
            <person name="Singh B."/>
            <person name="Bhatia S."/>
        </authorList>
    </citation>
    <scope>NUCLEOTIDE SEQUENCE [LARGE SCALE GENOMIC DNA]</scope>
    <source>
        <strain evidence="1">Urdbean</strain>
    </source>
</reference>